<dbReference type="Gene3D" id="3.30.70.270">
    <property type="match status" value="1"/>
</dbReference>
<dbReference type="InterPro" id="IPR013762">
    <property type="entry name" value="Integrase-like_cat_sf"/>
</dbReference>
<dbReference type="Gene3D" id="3.10.10.10">
    <property type="entry name" value="HIV Type 1 Reverse Transcriptase, subunit A, domain 1"/>
    <property type="match status" value="1"/>
</dbReference>
<dbReference type="Proteomes" id="UP000042958">
    <property type="component" value="Unassembled WGS sequence"/>
</dbReference>
<dbReference type="GO" id="GO:0015074">
    <property type="term" value="P:DNA integration"/>
    <property type="evidence" value="ECO:0007669"/>
    <property type="project" value="InterPro"/>
</dbReference>
<dbReference type="PROSITE" id="PS50878">
    <property type="entry name" value="RT_POL"/>
    <property type="match status" value="1"/>
</dbReference>
<dbReference type="GO" id="GO:0003677">
    <property type="term" value="F:DNA binding"/>
    <property type="evidence" value="ECO:0007669"/>
    <property type="project" value="UniProtKB-KW"/>
</dbReference>
<reference evidence="6" key="1">
    <citation type="journal article" date="2015" name="Genome Announc.">
        <title>Draft genome sequence of the fungus Penicillium brasilianum MG11.</title>
        <authorList>
            <person name="Horn F."/>
            <person name="Linde J."/>
            <person name="Mattern D.J."/>
            <person name="Walther G."/>
            <person name="Guthke R."/>
            <person name="Brakhage A.A."/>
            <person name="Valiante V."/>
        </authorList>
    </citation>
    <scope>NUCLEOTIDE SEQUENCE [LARGE SCALE GENOMIC DNA]</scope>
    <source>
        <strain evidence="6">MG11</strain>
    </source>
</reference>
<evidence type="ECO:0000313" key="5">
    <source>
        <dbReference type="EMBL" id="CEJ62500.1"/>
    </source>
</evidence>
<evidence type="ECO:0000313" key="6">
    <source>
        <dbReference type="Proteomes" id="UP000042958"/>
    </source>
</evidence>
<dbReference type="InterPro" id="IPR000477">
    <property type="entry name" value="RT_dom"/>
</dbReference>
<dbReference type="SUPFAM" id="SSF56349">
    <property type="entry name" value="DNA breaking-rejoining enzymes"/>
    <property type="match status" value="1"/>
</dbReference>
<evidence type="ECO:0000256" key="2">
    <source>
        <dbReference type="ARBA" id="ARBA00023172"/>
    </source>
</evidence>
<dbReference type="PANTHER" id="PTHR33050:SF7">
    <property type="entry name" value="RIBONUCLEASE H"/>
    <property type="match status" value="1"/>
</dbReference>
<name>A0A0F7U472_PENBI</name>
<accession>A0A0F7U472</accession>
<dbReference type="PANTHER" id="PTHR33050">
    <property type="entry name" value="REVERSE TRANSCRIPTASE DOMAIN-CONTAINING PROTEIN"/>
    <property type="match status" value="1"/>
</dbReference>
<dbReference type="InterPro" id="IPR052055">
    <property type="entry name" value="Hepadnavirus_pol/RT"/>
</dbReference>
<dbReference type="GO" id="GO:0006310">
    <property type="term" value="P:DNA recombination"/>
    <property type="evidence" value="ECO:0007669"/>
    <property type="project" value="UniProtKB-KW"/>
</dbReference>
<dbReference type="InterPro" id="IPR011010">
    <property type="entry name" value="DNA_brk_join_enz"/>
</dbReference>
<evidence type="ECO:0000259" key="4">
    <source>
        <dbReference type="PROSITE" id="PS50878"/>
    </source>
</evidence>
<feature type="region of interest" description="Disordered" evidence="3">
    <location>
        <begin position="60"/>
        <end position="79"/>
    </location>
</feature>
<keyword evidence="2" id="KW-0233">DNA recombination</keyword>
<dbReference type="SUPFAM" id="SSF56672">
    <property type="entry name" value="DNA/RNA polymerases"/>
    <property type="match status" value="1"/>
</dbReference>
<feature type="domain" description="Reverse transcriptase" evidence="4">
    <location>
        <begin position="408"/>
        <end position="603"/>
    </location>
</feature>
<dbReference type="Gene3D" id="1.10.443.10">
    <property type="entry name" value="Intergrase catalytic core"/>
    <property type="match status" value="1"/>
</dbReference>
<sequence length="1208" mass="135264">MTLSQSSSVTPAPLDSAWPPAHIWETMGAADSASWLGQIQRDRARRLELDVAETDLRRRRPRADLQDDDTIEENREPPPEVKPLIDIFPGVSAALLTRVFERKLKATELIRFKEKSVTELDQEDRVFKMTESGGTVGFKKAAASLKDWGPNPQTWTSCFLAYLAVVGYLFGEKHPKAVPNLLMFMRQILDFAQTYQWSEAVLPLALNFHQYILDKGELSTDNYLVTGLFREKYLRHNLTLPAKSPTNPPTRPRQARNTRSSNNETEICDKFNTTGCSWEGCKRRHECTACGLDEHGASSCRKKKYVVFNPVSLSLIPQGQPPRPNTAVQYPVFNPELRRLQSSPSPLYTKGWSNLLRHYPGDLGSTIAGILTFGAQVGYRGNTQFRYSSNHHIHEPGLITAKLTEDLNLGRVRPASGPSFVSPLRLVSKHDGGWRRIHDLSWPPGQGLNQGIPDSWSAIEYMTIDDVYEQVIQAGPGCIIIKRDIKDAFRIVPIAEDNQHLLAFQWNNSTYVECYLPFGLATAPFLFNLFAEALHWILQCLLPAFYINHYLDDFITIARSPSPSDPTGPFDKIYNRVTDYLSIPRNTKKDQQGTCVTVLGIQIDSIAMEARLPPEKLCRATLDAAAALNVASLTLKQTERLTGLLAFCSRVVRLGRTRLQSLYTFQAAFPHGSSGRRRIPYEVRDDLEWWRNSLSLFNGVLLIDPCRRSITHLYTDASNTGQGLFYFSSKSTLDCWLAHCHQLHPSNAATLALAQDAHAHINTNEVDAILQGFLLFSHHWLHHTLVIHTDSSTAHTGLKKGFLHGPPNAPLKSLLILAAARDIHIVPHWLPSGENKLADALSRPLGIEPPAWFSSRAPQLNTGHLKLLWNGLSANTRSVYLSVQRNYEKHCALQNIPAWPVSRHSLTSWLSARLLGNASQKAVKPDTALADLAALRAYHIDNFLDDKLFNNKHFRRLIDGARRLNPTTKVRARKPISRDTITKLSAGLATLPLRPLEMPANLLDDLNFATACRVAFAGFLRLGEFTYKTEDLSTRSIFSATKLTRSDVRFSSSLDHAQLTLKRSKTDRRHEGVQIILAKTGDGACPVDALQKLLLLDPRGPDAPLFSFHRRPFSRSNFLSTLSTKLRALGIQTDGYSGHSFRKGAAQHAHDSGILDDQIQMLGRWTSEAFRVYFTTNASVLYKLNRQFQIGSPAPLSLQIPPPSPPPS</sequence>
<dbReference type="InterPro" id="IPR043502">
    <property type="entry name" value="DNA/RNA_pol_sf"/>
</dbReference>
<dbReference type="Pfam" id="PF00078">
    <property type="entry name" value="RVT_1"/>
    <property type="match status" value="1"/>
</dbReference>
<keyword evidence="1" id="KW-0238">DNA-binding</keyword>
<dbReference type="InterPro" id="IPR043128">
    <property type="entry name" value="Rev_trsase/Diguanyl_cyclase"/>
</dbReference>
<organism evidence="5 6">
    <name type="scientific">Penicillium brasilianum</name>
    <dbReference type="NCBI Taxonomy" id="104259"/>
    <lineage>
        <taxon>Eukaryota</taxon>
        <taxon>Fungi</taxon>
        <taxon>Dikarya</taxon>
        <taxon>Ascomycota</taxon>
        <taxon>Pezizomycotina</taxon>
        <taxon>Eurotiomycetes</taxon>
        <taxon>Eurotiomycetidae</taxon>
        <taxon>Eurotiales</taxon>
        <taxon>Aspergillaceae</taxon>
        <taxon>Penicillium</taxon>
    </lineage>
</organism>
<keyword evidence="6" id="KW-1185">Reference proteome</keyword>
<dbReference type="OrthoDB" id="5149081at2759"/>
<proteinExistence type="predicted"/>
<dbReference type="SUPFAM" id="SSF47823">
    <property type="entry name" value="lambda integrase-like, N-terminal domain"/>
    <property type="match status" value="1"/>
</dbReference>
<feature type="region of interest" description="Disordered" evidence="3">
    <location>
        <begin position="239"/>
        <end position="262"/>
    </location>
</feature>
<protein>
    <recommendedName>
        <fullName evidence="4">Reverse transcriptase domain-containing protein</fullName>
    </recommendedName>
</protein>
<evidence type="ECO:0000256" key="3">
    <source>
        <dbReference type="SAM" id="MobiDB-lite"/>
    </source>
</evidence>
<dbReference type="Gene3D" id="1.10.150.130">
    <property type="match status" value="1"/>
</dbReference>
<dbReference type="InterPro" id="IPR010998">
    <property type="entry name" value="Integrase_recombinase_N"/>
</dbReference>
<evidence type="ECO:0000256" key="1">
    <source>
        <dbReference type="ARBA" id="ARBA00023125"/>
    </source>
</evidence>
<dbReference type="EMBL" id="CDHK01000017">
    <property type="protein sequence ID" value="CEJ62500.1"/>
    <property type="molecule type" value="Genomic_DNA"/>
</dbReference>
<dbReference type="AlphaFoldDB" id="A0A0F7U472"/>
<dbReference type="STRING" id="104259.A0A0F7U472"/>
<gene>
    <name evidence="5" type="ORF">PMG11_10997</name>
</gene>